<dbReference type="InterPro" id="IPR001932">
    <property type="entry name" value="PPM-type_phosphatase-like_dom"/>
</dbReference>
<evidence type="ECO:0000259" key="6">
    <source>
        <dbReference type="PROSITE" id="PS51746"/>
    </source>
</evidence>
<dbReference type="PANTHER" id="PTHR48040">
    <property type="entry name" value="PLEIOTROPIC DRUG RESISTANCE PROTEIN 1-LIKE ISOFORM X1"/>
    <property type="match status" value="1"/>
</dbReference>
<dbReference type="GO" id="GO:0016020">
    <property type="term" value="C:membrane"/>
    <property type="evidence" value="ECO:0007669"/>
    <property type="project" value="UniProtKB-SubCell"/>
</dbReference>
<dbReference type="PANTHER" id="PTHR48040:SF28">
    <property type="entry name" value="ABC TRANSPORTER G FAMILY MEMBER 39-LIKE"/>
    <property type="match status" value="1"/>
</dbReference>
<evidence type="ECO:0000256" key="5">
    <source>
        <dbReference type="SAM" id="MobiDB-lite"/>
    </source>
</evidence>
<accession>A0ABD3I6N4</accession>
<evidence type="ECO:0000313" key="8">
    <source>
        <dbReference type="Proteomes" id="UP001633002"/>
    </source>
</evidence>
<reference evidence="7 8" key="1">
    <citation type="submission" date="2024-09" db="EMBL/GenBank/DDBJ databases">
        <title>Chromosome-scale assembly of Riccia sorocarpa.</title>
        <authorList>
            <person name="Paukszto L."/>
        </authorList>
    </citation>
    <scope>NUCLEOTIDE SEQUENCE [LARGE SCALE GENOMIC DNA]</scope>
    <source>
        <strain evidence="7">LP-2024</strain>
        <tissue evidence="7">Aerial parts of the thallus</tissue>
    </source>
</reference>
<evidence type="ECO:0000256" key="4">
    <source>
        <dbReference type="ARBA" id="ARBA00023136"/>
    </source>
</evidence>
<dbReference type="InterPro" id="IPR013525">
    <property type="entry name" value="ABC2_TM"/>
</dbReference>
<feature type="domain" description="PPM-type phosphatase" evidence="6">
    <location>
        <begin position="1"/>
        <end position="224"/>
    </location>
</feature>
<name>A0ABD3I6N4_9MARC</name>
<dbReference type="Pfam" id="PF01061">
    <property type="entry name" value="ABC2_membrane"/>
    <property type="match status" value="1"/>
</dbReference>
<protein>
    <recommendedName>
        <fullName evidence="6">PPM-type phosphatase domain-containing protein</fullName>
    </recommendedName>
</protein>
<evidence type="ECO:0000256" key="2">
    <source>
        <dbReference type="ARBA" id="ARBA00022692"/>
    </source>
</evidence>
<evidence type="ECO:0000256" key="1">
    <source>
        <dbReference type="ARBA" id="ARBA00004141"/>
    </source>
</evidence>
<dbReference type="Pfam" id="PF00481">
    <property type="entry name" value="PP2C"/>
    <property type="match status" value="1"/>
</dbReference>
<keyword evidence="8" id="KW-1185">Reference proteome</keyword>
<comment type="subcellular location">
    <subcellularLocation>
        <location evidence="1">Membrane</location>
        <topology evidence="1">Multi-pass membrane protein</topology>
    </subcellularLocation>
</comment>
<dbReference type="InterPro" id="IPR036457">
    <property type="entry name" value="PPM-type-like_dom_sf"/>
</dbReference>
<evidence type="ECO:0000313" key="7">
    <source>
        <dbReference type="EMBL" id="KAL3699216.1"/>
    </source>
</evidence>
<keyword evidence="4" id="KW-0472">Membrane</keyword>
<dbReference type="Proteomes" id="UP001633002">
    <property type="component" value="Unassembled WGS sequence"/>
</dbReference>
<keyword evidence="2" id="KW-0812">Transmembrane</keyword>
<organism evidence="7 8">
    <name type="scientific">Riccia sorocarpa</name>
    <dbReference type="NCBI Taxonomy" id="122646"/>
    <lineage>
        <taxon>Eukaryota</taxon>
        <taxon>Viridiplantae</taxon>
        <taxon>Streptophyta</taxon>
        <taxon>Embryophyta</taxon>
        <taxon>Marchantiophyta</taxon>
        <taxon>Marchantiopsida</taxon>
        <taxon>Marchantiidae</taxon>
        <taxon>Marchantiales</taxon>
        <taxon>Ricciaceae</taxon>
        <taxon>Riccia</taxon>
    </lineage>
</organism>
<keyword evidence="3" id="KW-1133">Transmembrane helix</keyword>
<dbReference type="Gene3D" id="3.60.40.10">
    <property type="entry name" value="PPM-type phosphatase domain"/>
    <property type="match status" value="1"/>
</dbReference>
<dbReference type="PROSITE" id="PS51746">
    <property type="entry name" value="PPM_2"/>
    <property type="match status" value="1"/>
</dbReference>
<gene>
    <name evidence="7" type="ORF">R1sor_017238</name>
</gene>
<feature type="region of interest" description="Disordered" evidence="5">
    <location>
        <begin position="1"/>
        <end position="23"/>
    </location>
</feature>
<evidence type="ECO:0000256" key="3">
    <source>
        <dbReference type="ARBA" id="ARBA00022989"/>
    </source>
</evidence>
<sequence length="224" mass="24582">MGSKSNDLSLRPTLRGPGERIPPTCSSHPRAVTISNLTWGTLGVVEFPVSRSGPGPSGVPALAEIKAVIVGASYLCCGSLLWGPEHSVHGFSELALIIIRLLVFYKQWDLVYYPPWTFTFSKSILGIPTSLLESGVWVVLTYYTIGFAPAAGRRGKLTTLTCHMQPDREDEMARVEAAGGRVIFWNGYRVLGVLAMSKAIGDRYLKPYVIAEPEVRRYSLCVLH</sequence>
<dbReference type="SUPFAM" id="SSF81606">
    <property type="entry name" value="PP2C-like"/>
    <property type="match status" value="1"/>
</dbReference>
<dbReference type="AlphaFoldDB" id="A0ABD3I6N4"/>
<comment type="caution">
    <text evidence="7">The sequence shown here is derived from an EMBL/GenBank/DDBJ whole genome shotgun (WGS) entry which is preliminary data.</text>
</comment>
<dbReference type="EMBL" id="JBJQOH010000001">
    <property type="protein sequence ID" value="KAL3699216.1"/>
    <property type="molecule type" value="Genomic_DNA"/>
</dbReference>
<proteinExistence type="predicted"/>